<dbReference type="Gene3D" id="2.60.40.740">
    <property type="match status" value="6"/>
</dbReference>
<accession>A0AAP2DGV3</accession>
<feature type="signal peptide" evidence="2">
    <location>
        <begin position="1"/>
        <end position="29"/>
    </location>
</feature>
<dbReference type="Pfam" id="PF13573">
    <property type="entry name" value="SprB"/>
    <property type="match status" value="6"/>
</dbReference>
<feature type="region of interest" description="Disordered" evidence="1">
    <location>
        <begin position="707"/>
        <end position="726"/>
    </location>
</feature>
<evidence type="ECO:0000256" key="1">
    <source>
        <dbReference type="SAM" id="MobiDB-lite"/>
    </source>
</evidence>
<dbReference type="RefSeq" id="WP_254160816.1">
    <property type="nucleotide sequence ID" value="NZ_JAHESF010000003.1"/>
</dbReference>
<keyword evidence="4" id="KW-1185">Reference proteome</keyword>
<name>A0AAP2DGV3_9BACT</name>
<sequence length="935" mass="98340">MGLNNQTPVKYSLMIFFPAVLLWSFSAMAQKKQNQDCVSECFQARVVSAESISGSCTTYELSISHNGDCRYALSHFTIAIPCGELSNAWNSQNWKQHIGLDPTTGLSGLKIDDIPGFGDGALREFRVRFTLCSTGACHDTLSCWEPVVAFKAATCVHYDTLDASCQPLKASLQKENVSCYGKADGTLSVNVESGKEPYSFLWSTGATASSITNVPAGIYTVTITDASGSALVLKDTVSQPSPIFINGTVTPASCSGAANGSITFAVSGGTAPYTYLWNNGNITAALQGLSAGNYTVTVTDGAGCQQSRTFTVSNQVQIIVSVAKNQPDCNSANGSIDLTTSGGTAPYHYEWSDGFTGEDRTNLTGGFYQVTVTDNAGCSTQTIINLTEINTLRLSATVTPASCQGDATGAIDLIVSGGTAPYSYEWTNGQTTEDLSGLPSGSYTVTVTDSKGCTRTIRVIVPKQTFLVPSQIIQPKCAGDGSTGTITLQQPSGGTSPYQYEWSTGDTGTTLSGLAPGTYSVIVTDATGCSRELYFVITAPQPLVASVKITNEQCSGNGSQVDLQVSGGAAPYSFHWSTGAVSEDLQNLLPGVYQVEITDANGCILTREVVIEGSSSSLTCLIEPVETMPLCGSQNNTLQTPVADAGSYSWRVESTDAAWSIIGSTSSASITYAAGSKPGSAVFWLTISKDGCTQTCSYTVSACVDNGGSDPGGEDPGGEDPDEDEPCGECFDSGLSIIKTEGACVTYEATIGTDGNCRHELSHWTIAIPCGDITALWNSEGWKMEIGKDPTTGLTGLKVDDIDGFGKENASFRVRFTVCRDTGCEWDPVVAYKAGLCVAYDTLSIAGSHAGVAVSAYPNPFADEINFEWTAADNGDSRLEILGRSGNPADVVFSGVAVKGTTYRHTWNASALPGGLYYFKLTTGSKTISGKIFRK</sequence>
<feature type="compositionally biased region" description="Acidic residues" evidence="1">
    <location>
        <begin position="712"/>
        <end position="726"/>
    </location>
</feature>
<reference evidence="3 4" key="1">
    <citation type="submission" date="2021-05" db="EMBL/GenBank/DDBJ databases">
        <title>A Polyphasic approach of four new species of the genus Ohtaekwangia: Ohtaekwangia histidinii sp. nov., Ohtaekwangia cretensis sp. nov., Ohtaekwangia indiensis sp. nov., Ohtaekwangia reichenbachii sp. nov. from diverse environment.</title>
        <authorList>
            <person name="Octaviana S."/>
        </authorList>
    </citation>
    <scope>NUCLEOTIDE SEQUENCE [LARGE SCALE GENOMIC DNA]</scope>
    <source>
        <strain evidence="3 4">PWU4</strain>
    </source>
</reference>
<comment type="caution">
    <text evidence="3">The sequence shown here is derived from an EMBL/GenBank/DDBJ whole genome shotgun (WGS) entry which is preliminary data.</text>
</comment>
<evidence type="ECO:0000313" key="3">
    <source>
        <dbReference type="EMBL" id="MBT1695966.1"/>
    </source>
</evidence>
<keyword evidence="2" id="KW-0732">Signal</keyword>
<evidence type="ECO:0000313" key="4">
    <source>
        <dbReference type="Proteomes" id="UP001319200"/>
    </source>
</evidence>
<dbReference type="EMBL" id="JAHESF010000003">
    <property type="protein sequence ID" value="MBT1695966.1"/>
    <property type="molecule type" value="Genomic_DNA"/>
</dbReference>
<proteinExistence type="predicted"/>
<feature type="chain" id="PRO_5042905025" description="T9SS type A sorting domain-containing protein" evidence="2">
    <location>
        <begin position="30"/>
        <end position="935"/>
    </location>
</feature>
<gene>
    <name evidence="3" type="ORF">KK083_03700</name>
</gene>
<evidence type="ECO:0008006" key="5">
    <source>
        <dbReference type="Google" id="ProtNLM"/>
    </source>
</evidence>
<dbReference type="Proteomes" id="UP001319200">
    <property type="component" value="Unassembled WGS sequence"/>
</dbReference>
<organism evidence="3 4">
    <name type="scientific">Chryseosolibacter histidini</name>
    <dbReference type="NCBI Taxonomy" id="2782349"/>
    <lineage>
        <taxon>Bacteria</taxon>
        <taxon>Pseudomonadati</taxon>
        <taxon>Bacteroidota</taxon>
        <taxon>Cytophagia</taxon>
        <taxon>Cytophagales</taxon>
        <taxon>Chryseotaleaceae</taxon>
        <taxon>Chryseosolibacter</taxon>
    </lineage>
</organism>
<protein>
    <recommendedName>
        <fullName evidence="5">T9SS type A sorting domain-containing protein</fullName>
    </recommendedName>
</protein>
<evidence type="ECO:0000256" key="2">
    <source>
        <dbReference type="SAM" id="SignalP"/>
    </source>
</evidence>
<dbReference type="InterPro" id="IPR025667">
    <property type="entry name" value="SprB_repeat"/>
</dbReference>
<dbReference type="AlphaFoldDB" id="A0AAP2DGV3"/>